<dbReference type="EMBL" id="PDOE01000001">
    <property type="protein sequence ID" value="RKL68533.1"/>
    <property type="molecule type" value="Genomic_DNA"/>
</dbReference>
<dbReference type="PROSITE" id="PS50198">
    <property type="entry name" value="PPIC_PPIASE_2"/>
    <property type="match status" value="1"/>
</dbReference>
<protein>
    <recommendedName>
        <fullName evidence="11">Foldase protein PrsA</fullName>
        <ecNumber evidence="11">5.2.1.8</ecNumber>
    </recommendedName>
</protein>
<proteinExistence type="inferred from homology"/>
<dbReference type="SUPFAM" id="SSF54534">
    <property type="entry name" value="FKBP-like"/>
    <property type="match status" value="1"/>
</dbReference>
<dbReference type="PROSITE" id="PS01096">
    <property type="entry name" value="PPIC_PPIASE_1"/>
    <property type="match status" value="1"/>
</dbReference>
<evidence type="ECO:0000256" key="8">
    <source>
        <dbReference type="ARBA" id="ARBA00023139"/>
    </source>
</evidence>
<dbReference type="Proteomes" id="UP000281498">
    <property type="component" value="Unassembled WGS sequence"/>
</dbReference>
<keyword evidence="8 11" id="KW-0564">Palmitate</keyword>
<dbReference type="InterPro" id="IPR027304">
    <property type="entry name" value="Trigger_fact/SurA_dom_sf"/>
</dbReference>
<gene>
    <name evidence="11" type="primary">prsA</name>
    <name evidence="13" type="ORF">CR203_00285</name>
</gene>
<evidence type="ECO:0000256" key="11">
    <source>
        <dbReference type="HAMAP-Rule" id="MF_01145"/>
    </source>
</evidence>
<dbReference type="InterPro" id="IPR000297">
    <property type="entry name" value="PPIase_PpiC"/>
</dbReference>
<comment type="subcellular location">
    <subcellularLocation>
        <location evidence="2 11">Cell membrane</location>
        <topology evidence="2 11">Lipid-anchor</topology>
    </subcellularLocation>
</comment>
<keyword evidence="4 11" id="KW-1003">Cell membrane</keyword>
<evidence type="ECO:0000256" key="6">
    <source>
        <dbReference type="ARBA" id="ARBA00023110"/>
    </source>
</evidence>
<dbReference type="AlphaFoldDB" id="A0A3A9KG45"/>
<evidence type="ECO:0000256" key="10">
    <source>
        <dbReference type="ARBA" id="ARBA00023288"/>
    </source>
</evidence>
<organism evidence="13 14">
    <name type="scientific">Salipaludibacillus neizhouensis</name>
    <dbReference type="NCBI Taxonomy" id="885475"/>
    <lineage>
        <taxon>Bacteria</taxon>
        <taxon>Bacillati</taxon>
        <taxon>Bacillota</taxon>
        <taxon>Bacilli</taxon>
        <taxon>Bacillales</taxon>
        <taxon>Bacillaceae</taxon>
    </lineage>
</organism>
<dbReference type="RefSeq" id="WP_110936828.1">
    <property type="nucleotide sequence ID" value="NZ_KZ614146.1"/>
</dbReference>
<evidence type="ECO:0000256" key="7">
    <source>
        <dbReference type="ARBA" id="ARBA00023136"/>
    </source>
</evidence>
<keyword evidence="7 11" id="KW-0472">Membrane</keyword>
<keyword evidence="9 11" id="KW-0413">Isomerase</keyword>
<dbReference type="InterPro" id="IPR050245">
    <property type="entry name" value="PrsA_foldase"/>
</dbReference>
<dbReference type="Gene3D" id="3.10.50.40">
    <property type="match status" value="1"/>
</dbReference>
<feature type="domain" description="PpiC" evidence="12">
    <location>
        <begin position="151"/>
        <end position="241"/>
    </location>
</feature>
<evidence type="ECO:0000256" key="1">
    <source>
        <dbReference type="ARBA" id="ARBA00000971"/>
    </source>
</evidence>
<comment type="similarity">
    <text evidence="3 11">Belongs to the PrsA family.</text>
</comment>
<keyword evidence="5 11" id="KW-0732">Signal</keyword>
<comment type="function">
    <text evidence="11">Plays a major role in protein secretion by helping the post-translocational extracellular folding of several secreted proteins.</text>
</comment>
<dbReference type="InterPro" id="IPR046357">
    <property type="entry name" value="PPIase_dom_sf"/>
</dbReference>
<sequence>MKKYILTSIISSITMLSACSNESNSLESEENTEELIVATSSGDISEKEFNRALRDQHGENVLQSMVLDKIIESEAKRLEIGDTEIEEEINFLKDNIGATNDEQFFEMMKMQGISGEDDLNKRVINHLVMQHHIGDIGEVNDVELLKEYERGEEVEARHILVEDLEKAEEVHLKLADGVDFGELAQEYSIDPASREDGGHIGSFRRGTMSPPFEGTAFYLDVNEVSEPVQSQFGFHIIEVLNRTPFEDDFEEVKEQLRSAYNDRKLHRMNEKQQELLETVDIEVFDEQFEDLFEQ</sequence>
<dbReference type="EC" id="5.2.1.8" evidence="11"/>
<evidence type="ECO:0000256" key="2">
    <source>
        <dbReference type="ARBA" id="ARBA00004193"/>
    </source>
</evidence>
<dbReference type="GO" id="GO:0006457">
    <property type="term" value="P:protein folding"/>
    <property type="evidence" value="ECO:0007669"/>
    <property type="project" value="UniProtKB-UniRule"/>
</dbReference>
<evidence type="ECO:0000256" key="9">
    <source>
        <dbReference type="ARBA" id="ARBA00023235"/>
    </source>
</evidence>
<comment type="catalytic activity">
    <reaction evidence="1 11">
        <text>[protein]-peptidylproline (omega=180) = [protein]-peptidylproline (omega=0)</text>
        <dbReference type="Rhea" id="RHEA:16237"/>
        <dbReference type="Rhea" id="RHEA-COMP:10747"/>
        <dbReference type="Rhea" id="RHEA-COMP:10748"/>
        <dbReference type="ChEBI" id="CHEBI:83833"/>
        <dbReference type="ChEBI" id="CHEBI:83834"/>
        <dbReference type="EC" id="5.2.1.8"/>
    </reaction>
</comment>
<dbReference type="GO" id="GO:0003755">
    <property type="term" value="F:peptidyl-prolyl cis-trans isomerase activity"/>
    <property type="evidence" value="ECO:0007669"/>
    <property type="project" value="UniProtKB-UniRule"/>
</dbReference>
<evidence type="ECO:0000256" key="3">
    <source>
        <dbReference type="ARBA" id="ARBA00006071"/>
    </source>
</evidence>
<evidence type="ECO:0000313" key="14">
    <source>
        <dbReference type="Proteomes" id="UP000281498"/>
    </source>
</evidence>
<keyword evidence="14" id="KW-1185">Reference proteome</keyword>
<dbReference type="GO" id="GO:0005886">
    <property type="term" value="C:plasma membrane"/>
    <property type="evidence" value="ECO:0007669"/>
    <property type="project" value="UniProtKB-SubCell"/>
</dbReference>
<name>A0A3A9KG45_9BACI</name>
<dbReference type="InterPro" id="IPR023058">
    <property type="entry name" value="PPIase_PpiC_CS"/>
</dbReference>
<evidence type="ECO:0000259" key="12">
    <source>
        <dbReference type="PROSITE" id="PS50198"/>
    </source>
</evidence>
<reference evidence="13 14" key="1">
    <citation type="submission" date="2017-10" db="EMBL/GenBank/DDBJ databases">
        <title>Bacillus sp. nov., a halophilic bacterium isolated from a Keqin Lake.</title>
        <authorList>
            <person name="Wang H."/>
        </authorList>
    </citation>
    <scope>NUCLEOTIDE SEQUENCE [LARGE SCALE GENOMIC DNA]</scope>
    <source>
        <strain evidence="13 14">KCTC 13187</strain>
    </source>
</reference>
<dbReference type="PANTHER" id="PTHR47245">
    <property type="entry name" value="PEPTIDYLPROLYL ISOMERASE"/>
    <property type="match status" value="1"/>
</dbReference>
<keyword evidence="10 11" id="KW-0449">Lipoprotein</keyword>
<dbReference type="PROSITE" id="PS51257">
    <property type="entry name" value="PROKAR_LIPOPROTEIN"/>
    <property type="match status" value="1"/>
</dbReference>
<dbReference type="SUPFAM" id="SSF109998">
    <property type="entry name" value="Triger factor/SurA peptide-binding domain-like"/>
    <property type="match status" value="1"/>
</dbReference>
<dbReference type="Pfam" id="PF00639">
    <property type="entry name" value="Rotamase"/>
    <property type="match status" value="1"/>
</dbReference>
<evidence type="ECO:0000256" key="5">
    <source>
        <dbReference type="ARBA" id="ARBA00022729"/>
    </source>
</evidence>
<dbReference type="HAMAP" id="MF_01145">
    <property type="entry name" value="Foldase_PrsA"/>
    <property type="match status" value="1"/>
</dbReference>
<dbReference type="OrthoDB" id="14196at2"/>
<evidence type="ECO:0000313" key="13">
    <source>
        <dbReference type="EMBL" id="RKL68533.1"/>
    </source>
</evidence>
<evidence type="ECO:0000256" key="4">
    <source>
        <dbReference type="ARBA" id="ARBA00022475"/>
    </source>
</evidence>
<comment type="caution">
    <text evidence="13">The sequence shown here is derived from an EMBL/GenBank/DDBJ whole genome shotgun (WGS) entry which is preliminary data.</text>
</comment>
<accession>A0A3A9KG45</accession>
<dbReference type="InterPro" id="IPR023059">
    <property type="entry name" value="Foldase_PrsA"/>
</dbReference>
<keyword evidence="6 11" id="KW-0697">Rotamase</keyword>
<dbReference type="PANTHER" id="PTHR47245:SF1">
    <property type="entry name" value="FOLDASE PROTEIN PRSA"/>
    <property type="match status" value="1"/>
</dbReference>